<evidence type="ECO:0000313" key="2">
    <source>
        <dbReference type="Proteomes" id="UP001600888"/>
    </source>
</evidence>
<dbReference type="Proteomes" id="UP001600888">
    <property type="component" value="Unassembled WGS sequence"/>
</dbReference>
<name>A0ABR4F7H6_9PEZI</name>
<evidence type="ECO:0000313" key="1">
    <source>
        <dbReference type="EMBL" id="KAL2290628.1"/>
    </source>
</evidence>
<accession>A0ABR4F7H6</accession>
<proteinExistence type="predicted"/>
<gene>
    <name evidence="1" type="ORF">FJTKL_14667</name>
</gene>
<reference evidence="1 2" key="1">
    <citation type="submission" date="2024-03" db="EMBL/GenBank/DDBJ databases">
        <title>A high-quality draft genome sequence of Diaporthe vaccinii, a causative agent of upright dieback and viscid rot disease in cranberry plants.</title>
        <authorList>
            <person name="Sarrasin M."/>
            <person name="Lang B.F."/>
            <person name="Burger G."/>
        </authorList>
    </citation>
    <scope>NUCLEOTIDE SEQUENCE [LARGE SCALE GENOMIC DNA]</scope>
    <source>
        <strain evidence="1 2">IS7</strain>
    </source>
</reference>
<protein>
    <submittedName>
        <fullName evidence="1">Uncharacterized protein</fullName>
    </submittedName>
</protein>
<organism evidence="1 2">
    <name type="scientific">Diaporthe vaccinii</name>
    <dbReference type="NCBI Taxonomy" id="105482"/>
    <lineage>
        <taxon>Eukaryota</taxon>
        <taxon>Fungi</taxon>
        <taxon>Dikarya</taxon>
        <taxon>Ascomycota</taxon>
        <taxon>Pezizomycotina</taxon>
        <taxon>Sordariomycetes</taxon>
        <taxon>Sordariomycetidae</taxon>
        <taxon>Diaporthales</taxon>
        <taxon>Diaporthaceae</taxon>
        <taxon>Diaporthe</taxon>
        <taxon>Diaporthe eres species complex</taxon>
    </lineage>
</organism>
<sequence length="105" mass="11714">MTRWTCLRDWAASWGTTEMKPNGRGTEDARLISEALCTIAMSMAFLNTDLGCLPACALFPSRRDHRSICDRSYAMKDSSQKAGHMWMAVHPVATHSSCHSLFTAF</sequence>
<keyword evidence="2" id="KW-1185">Reference proteome</keyword>
<comment type="caution">
    <text evidence="1">The sequence shown here is derived from an EMBL/GenBank/DDBJ whole genome shotgun (WGS) entry which is preliminary data.</text>
</comment>
<dbReference type="EMBL" id="JBAWTH010000008">
    <property type="protein sequence ID" value="KAL2290628.1"/>
    <property type="molecule type" value="Genomic_DNA"/>
</dbReference>